<gene>
    <name evidence="2" type="ORF">C2G38_464868</name>
</gene>
<dbReference type="SUPFAM" id="SSF56112">
    <property type="entry name" value="Protein kinase-like (PK-like)"/>
    <property type="match status" value="1"/>
</dbReference>
<dbReference type="GO" id="GO:0043235">
    <property type="term" value="C:receptor complex"/>
    <property type="evidence" value="ECO:0007669"/>
    <property type="project" value="TreeGrafter"/>
</dbReference>
<comment type="caution">
    <text evidence="2">The sequence shown here is derived from an EMBL/GenBank/DDBJ whole genome shotgun (WGS) entry which is preliminary data.</text>
</comment>
<dbReference type="GO" id="GO:0004714">
    <property type="term" value="F:transmembrane receptor protein tyrosine kinase activity"/>
    <property type="evidence" value="ECO:0007669"/>
    <property type="project" value="TreeGrafter"/>
</dbReference>
<keyword evidence="2" id="KW-0808">Transferase</keyword>
<feature type="domain" description="Protein kinase" evidence="1">
    <location>
        <begin position="32"/>
        <end position="284"/>
    </location>
</feature>
<keyword evidence="2" id="KW-0418">Kinase</keyword>
<keyword evidence="3" id="KW-1185">Reference proteome</keyword>
<dbReference type="STRING" id="44941.A0A397UD43"/>
<dbReference type="GO" id="GO:0005886">
    <property type="term" value="C:plasma membrane"/>
    <property type="evidence" value="ECO:0007669"/>
    <property type="project" value="TreeGrafter"/>
</dbReference>
<dbReference type="PANTHER" id="PTHR24416:SF611">
    <property type="entry name" value="TYROSINE-PROTEIN KINASE TRANSMEMBRANE RECEPTOR ROR"/>
    <property type="match status" value="1"/>
</dbReference>
<dbReference type="PIRSF" id="PIRSF000654">
    <property type="entry name" value="Integrin-linked_kinase"/>
    <property type="match status" value="1"/>
</dbReference>
<sequence>MDLLNLKKEKISFWFETTIREGHINYFESNEFTCLEKIDEGGFDVVYKSEWEDLGKEAVLKCLKSAENLDGIALKTFIKELKILQQTSFHSNIIRFYGITKEPSSRDYYMVLQYANNGNLHEYLEHNFSSLECVDKLRMAREITAGLEFLHMNNLIHKNLNAKKILIHEGQIKISAYSPLNSTDNNYEKYRVLPYVAPEVLHTKTHTCEADIYSFSILFYEIMFGISPYGNIPYDIDLENRICNGLRPEIPKQAQKTFTQLMIQCWDVEPSQRLAAVKLKNIFERKGINNRSQ</sequence>
<dbReference type="InterPro" id="IPR001245">
    <property type="entry name" value="Ser-Thr/Tyr_kinase_cat_dom"/>
</dbReference>
<dbReference type="Gene3D" id="1.10.510.10">
    <property type="entry name" value="Transferase(Phosphotransferase) domain 1"/>
    <property type="match status" value="1"/>
</dbReference>
<accession>A0A397UD43</accession>
<dbReference type="InterPro" id="IPR000719">
    <property type="entry name" value="Prot_kinase_dom"/>
</dbReference>
<dbReference type="AlphaFoldDB" id="A0A397UD43"/>
<dbReference type="InterPro" id="IPR011009">
    <property type="entry name" value="Kinase-like_dom_sf"/>
</dbReference>
<dbReference type="PANTHER" id="PTHR24416">
    <property type="entry name" value="TYROSINE-PROTEIN KINASE RECEPTOR"/>
    <property type="match status" value="1"/>
</dbReference>
<dbReference type="Pfam" id="PF07714">
    <property type="entry name" value="PK_Tyr_Ser-Thr"/>
    <property type="match status" value="1"/>
</dbReference>
<protein>
    <submittedName>
        <fullName evidence="2">Kinase-like domain-containing protein</fullName>
    </submittedName>
</protein>
<reference evidence="2 3" key="1">
    <citation type="submission" date="2018-06" db="EMBL/GenBank/DDBJ databases">
        <title>Comparative genomics reveals the genomic features of Rhizophagus irregularis, R. cerebriforme, R. diaphanum and Gigaspora rosea, and their symbiotic lifestyle signature.</title>
        <authorList>
            <person name="Morin E."/>
            <person name="San Clemente H."/>
            <person name="Chen E.C.H."/>
            <person name="De La Providencia I."/>
            <person name="Hainaut M."/>
            <person name="Kuo A."/>
            <person name="Kohler A."/>
            <person name="Murat C."/>
            <person name="Tang N."/>
            <person name="Roy S."/>
            <person name="Loubradou J."/>
            <person name="Henrissat B."/>
            <person name="Grigoriev I.V."/>
            <person name="Corradi N."/>
            <person name="Roux C."/>
            <person name="Martin F.M."/>
        </authorList>
    </citation>
    <scope>NUCLEOTIDE SEQUENCE [LARGE SCALE GENOMIC DNA]</scope>
    <source>
        <strain evidence="2 3">DAOM 194757</strain>
    </source>
</reference>
<dbReference type="InterPro" id="IPR050122">
    <property type="entry name" value="RTK"/>
</dbReference>
<name>A0A397UD43_9GLOM</name>
<dbReference type="PROSITE" id="PS50011">
    <property type="entry name" value="PROTEIN_KINASE_DOM"/>
    <property type="match status" value="1"/>
</dbReference>
<dbReference type="GO" id="GO:0005524">
    <property type="term" value="F:ATP binding"/>
    <property type="evidence" value="ECO:0007669"/>
    <property type="project" value="InterPro"/>
</dbReference>
<evidence type="ECO:0000313" key="2">
    <source>
        <dbReference type="EMBL" id="RIB07078.1"/>
    </source>
</evidence>
<dbReference type="Proteomes" id="UP000266673">
    <property type="component" value="Unassembled WGS sequence"/>
</dbReference>
<evidence type="ECO:0000313" key="3">
    <source>
        <dbReference type="Proteomes" id="UP000266673"/>
    </source>
</evidence>
<dbReference type="OrthoDB" id="2427446at2759"/>
<evidence type="ECO:0000259" key="1">
    <source>
        <dbReference type="PROSITE" id="PS50011"/>
    </source>
</evidence>
<dbReference type="EMBL" id="QKWP01001719">
    <property type="protein sequence ID" value="RIB07078.1"/>
    <property type="molecule type" value="Genomic_DNA"/>
</dbReference>
<organism evidence="2 3">
    <name type="scientific">Gigaspora rosea</name>
    <dbReference type="NCBI Taxonomy" id="44941"/>
    <lineage>
        <taxon>Eukaryota</taxon>
        <taxon>Fungi</taxon>
        <taxon>Fungi incertae sedis</taxon>
        <taxon>Mucoromycota</taxon>
        <taxon>Glomeromycotina</taxon>
        <taxon>Glomeromycetes</taxon>
        <taxon>Diversisporales</taxon>
        <taxon>Gigasporaceae</taxon>
        <taxon>Gigaspora</taxon>
    </lineage>
</organism>
<dbReference type="GO" id="GO:0007169">
    <property type="term" value="P:cell surface receptor protein tyrosine kinase signaling pathway"/>
    <property type="evidence" value="ECO:0007669"/>
    <property type="project" value="TreeGrafter"/>
</dbReference>
<proteinExistence type="predicted"/>